<dbReference type="GO" id="GO:0006357">
    <property type="term" value="P:regulation of transcription by RNA polymerase II"/>
    <property type="evidence" value="ECO:0007669"/>
    <property type="project" value="TreeGrafter"/>
</dbReference>
<evidence type="ECO:0000256" key="2">
    <source>
        <dbReference type="ARBA" id="ARBA00023015"/>
    </source>
</evidence>
<feature type="region of interest" description="Disordered" evidence="5">
    <location>
        <begin position="430"/>
        <end position="458"/>
    </location>
</feature>
<organism evidence="6 9">
    <name type="scientific">Synchytrium endobioticum</name>
    <dbReference type="NCBI Taxonomy" id="286115"/>
    <lineage>
        <taxon>Eukaryota</taxon>
        <taxon>Fungi</taxon>
        <taxon>Fungi incertae sedis</taxon>
        <taxon>Chytridiomycota</taxon>
        <taxon>Chytridiomycota incertae sedis</taxon>
        <taxon>Chytridiomycetes</taxon>
        <taxon>Synchytriales</taxon>
        <taxon>Synchytriaceae</taxon>
        <taxon>Synchytrium</taxon>
    </lineage>
</organism>
<dbReference type="OrthoDB" id="10264870at2759"/>
<dbReference type="GO" id="GO:0003713">
    <property type="term" value="F:transcription coactivator activity"/>
    <property type="evidence" value="ECO:0007669"/>
    <property type="project" value="TreeGrafter"/>
</dbReference>
<dbReference type="STRING" id="286115.A0A507DI14"/>
<feature type="compositionally biased region" description="Low complexity" evidence="5">
    <location>
        <begin position="273"/>
        <end position="284"/>
    </location>
</feature>
<feature type="compositionally biased region" description="Low complexity" evidence="5">
    <location>
        <begin position="440"/>
        <end position="455"/>
    </location>
</feature>
<sequence length="477" mass="52314">MALANPTTSSIQQPPPSSRKDTVLLKRKLAESIPDTTTEKAYWSLLSQFLLGRIAKAELDTQLKDLLSQDAATIHNQLLLAILHNAQKDIPAPSTTVSKDPSITSSTATDLHLSNTKRKAEEILAKDALKKTQASRLVSSLNNEDRCRLKALNDQHSLSAKRMMNHHPLTWVAPEMEILLRPPEPKDPIPTCVDEFDLPSLDTLQTRMDFHAKQYGLAQGVSAQGVEYLSMALDNFIKDIIARTVSKVRPTRTSLNSQIFVSKEVTTPPPLQTVSDTSSITSSSLEGQSMRSSPLNGVGSKKKSIIQKRESRSSTPTPLPSVPHKPLPPNSSIQNHQWQQKSSSRSKPPRPALSMPSSGSITHSTSIPLPNRNLNEPHFIAPSSSILYDRPKHVSLLDISFATAIELSMMAQTRRALEIRENINAHLEDFEDDDELNVGSSSSSSSSSTSTSSSSLVCSNAKMKVTDMDVDSQRFTS</sequence>
<evidence type="ECO:0000313" key="6">
    <source>
        <dbReference type="EMBL" id="TPX51186.1"/>
    </source>
</evidence>
<feature type="compositionally biased region" description="Polar residues" evidence="5">
    <location>
        <begin position="330"/>
        <end position="340"/>
    </location>
</feature>
<keyword evidence="3" id="KW-0804">Transcription</keyword>
<keyword evidence="4" id="KW-0539">Nucleus</keyword>
<comment type="subcellular location">
    <subcellularLocation>
        <location evidence="1">Nucleus</location>
    </subcellularLocation>
</comment>
<dbReference type="Pfam" id="PF12767">
    <property type="entry name" value="SAGA-Tad1"/>
    <property type="match status" value="1"/>
</dbReference>
<evidence type="ECO:0000256" key="4">
    <source>
        <dbReference type="ARBA" id="ARBA00023242"/>
    </source>
</evidence>
<feature type="compositionally biased region" description="Polar residues" evidence="5">
    <location>
        <begin position="355"/>
        <end position="373"/>
    </location>
</feature>
<evidence type="ECO:0000313" key="9">
    <source>
        <dbReference type="Proteomes" id="UP000320475"/>
    </source>
</evidence>
<keyword evidence="2" id="KW-0805">Transcription regulation</keyword>
<dbReference type="AlphaFoldDB" id="A0A507DI14"/>
<proteinExistence type="predicted"/>
<evidence type="ECO:0000256" key="3">
    <source>
        <dbReference type="ARBA" id="ARBA00023163"/>
    </source>
</evidence>
<evidence type="ECO:0000313" key="7">
    <source>
        <dbReference type="EMBL" id="TPX51300.1"/>
    </source>
</evidence>
<dbReference type="VEuPathDB" id="FungiDB:SeMB42_g01980"/>
<evidence type="ECO:0000313" key="8">
    <source>
        <dbReference type="Proteomes" id="UP000317494"/>
    </source>
</evidence>
<dbReference type="EMBL" id="QEAM01000007">
    <property type="protein sequence ID" value="TPX51186.1"/>
    <property type="molecule type" value="Genomic_DNA"/>
</dbReference>
<accession>A0A507DI14</accession>
<feature type="compositionally biased region" description="Polar residues" evidence="5">
    <location>
        <begin position="285"/>
        <end position="295"/>
    </location>
</feature>
<dbReference type="PANTHER" id="PTHR21277">
    <property type="entry name" value="TRANSCRIPTIONAL ADAPTER 1"/>
    <property type="match status" value="1"/>
</dbReference>
<keyword evidence="8" id="KW-1185">Reference proteome</keyword>
<comment type="caution">
    <text evidence="6">The sequence shown here is derived from an EMBL/GenBank/DDBJ whole genome shotgun (WGS) entry which is preliminary data.</text>
</comment>
<protein>
    <recommendedName>
        <fullName evidence="10">Transcriptional coactivator HFI1/ADA1</fullName>
    </recommendedName>
</protein>
<dbReference type="GO" id="GO:0000124">
    <property type="term" value="C:SAGA complex"/>
    <property type="evidence" value="ECO:0007669"/>
    <property type="project" value="UniProtKB-ARBA"/>
</dbReference>
<feature type="compositionally biased region" description="Pro residues" evidence="5">
    <location>
        <begin position="317"/>
        <end position="329"/>
    </location>
</feature>
<feature type="region of interest" description="Disordered" evidence="5">
    <location>
        <begin position="1"/>
        <end position="22"/>
    </location>
</feature>
<gene>
    <name evidence="6" type="ORF">SeLEV6574_g00440</name>
    <name evidence="7" type="ORF">SeMB42_g01980</name>
</gene>
<dbReference type="EMBL" id="QEAN01000056">
    <property type="protein sequence ID" value="TPX51300.1"/>
    <property type="molecule type" value="Genomic_DNA"/>
</dbReference>
<dbReference type="Proteomes" id="UP000320475">
    <property type="component" value="Unassembled WGS sequence"/>
</dbReference>
<feature type="compositionally biased region" description="Low complexity" evidence="5">
    <location>
        <begin position="1"/>
        <end position="12"/>
    </location>
</feature>
<reference evidence="8 9" key="1">
    <citation type="journal article" date="2019" name="Sci. Rep.">
        <title>Comparative genomics of chytrid fungi reveal insights into the obligate biotrophic and pathogenic lifestyle of Synchytrium endobioticum.</title>
        <authorList>
            <person name="van de Vossenberg B.T.L.H."/>
            <person name="Warris S."/>
            <person name="Nguyen H.D.T."/>
            <person name="van Gent-Pelzer M.P.E."/>
            <person name="Joly D.L."/>
            <person name="van de Geest H.C."/>
            <person name="Bonants P.J.M."/>
            <person name="Smith D.S."/>
            <person name="Levesque C.A."/>
            <person name="van der Lee T.A.J."/>
        </authorList>
    </citation>
    <scope>NUCLEOTIDE SEQUENCE [LARGE SCALE GENOMIC DNA]</scope>
    <source>
        <strain evidence="6 9">LEV6574</strain>
        <strain evidence="7 8">MB42</strain>
    </source>
</reference>
<evidence type="ECO:0000256" key="1">
    <source>
        <dbReference type="ARBA" id="ARBA00004123"/>
    </source>
</evidence>
<name>A0A507DI14_9FUNG</name>
<feature type="region of interest" description="Disordered" evidence="5">
    <location>
        <begin position="267"/>
        <end position="373"/>
    </location>
</feature>
<dbReference type="InterPro" id="IPR024738">
    <property type="entry name" value="Hfi1/Tada1"/>
</dbReference>
<feature type="region of interest" description="Disordered" evidence="5">
    <location>
        <begin position="92"/>
        <end position="111"/>
    </location>
</feature>
<feature type="compositionally biased region" description="Polar residues" evidence="5">
    <location>
        <begin position="93"/>
        <end position="111"/>
    </location>
</feature>
<dbReference type="PANTHER" id="PTHR21277:SF5">
    <property type="entry name" value="TRANSCRIPTIONAL ADAPTER 1"/>
    <property type="match status" value="1"/>
</dbReference>
<evidence type="ECO:0008006" key="10">
    <source>
        <dbReference type="Google" id="ProtNLM"/>
    </source>
</evidence>
<dbReference type="Proteomes" id="UP000317494">
    <property type="component" value="Unassembled WGS sequence"/>
</dbReference>
<evidence type="ECO:0000256" key="5">
    <source>
        <dbReference type="SAM" id="MobiDB-lite"/>
    </source>
</evidence>
<dbReference type="GO" id="GO:0005634">
    <property type="term" value="C:nucleus"/>
    <property type="evidence" value="ECO:0007669"/>
    <property type="project" value="UniProtKB-SubCell"/>
</dbReference>